<feature type="domain" description="G-protein coupled receptors family 1 profile" evidence="10">
    <location>
        <begin position="39"/>
        <end position="288"/>
    </location>
</feature>
<dbReference type="PANTHER" id="PTHR48018">
    <property type="entry name" value="OLFACTORY RECEPTOR"/>
    <property type="match status" value="1"/>
</dbReference>
<evidence type="ECO:0000256" key="8">
    <source>
        <dbReference type="RuleBase" id="RU000688"/>
    </source>
</evidence>
<dbReference type="AlphaFoldDB" id="A0A4X2LAI6"/>
<evidence type="ECO:0000256" key="6">
    <source>
        <dbReference type="ARBA" id="ARBA00023170"/>
    </source>
</evidence>
<feature type="transmembrane region" description="Helical" evidence="9">
    <location>
        <begin position="58"/>
        <end position="76"/>
    </location>
</feature>
<dbReference type="PRINTS" id="PR00237">
    <property type="entry name" value="GPCRRHODOPSN"/>
</dbReference>
<keyword evidence="4 8" id="KW-0297">G-protein coupled receptor</keyword>
<feature type="transmembrane region" description="Helical" evidence="9">
    <location>
        <begin position="130"/>
        <end position="153"/>
    </location>
</feature>
<dbReference type="FunFam" id="1.20.1070.10:FF:000003">
    <property type="entry name" value="Olfactory receptor"/>
    <property type="match status" value="1"/>
</dbReference>
<evidence type="ECO:0000256" key="1">
    <source>
        <dbReference type="ARBA" id="ARBA00004141"/>
    </source>
</evidence>
<keyword evidence="2 8" id="KW-0812">Transmembrane</keyword>
<dbReference type="PRINTS" id="PR00245">
    <property type="entry name" value="OLFACTORYR"/>
</dbReference>
<keyword evidence="3 9" id="KW-1133">Transmembrane helix</keyword>
<dbReference type="InterPro" id="IPR017452">
    <property type="entry name" value="GPCR_Rhodpsn_7TM"/>
</dbReference>
<feature type="transmembrane region" description="Helical" evidence="9">
    <location>
        <begin position="195"/>
        <end position="223"/>
    </location>
</feature>
<name>A0A4X2LAI6_VOMUR</name>
<evidence type="ECO:0000256" key="2">
    <source>
        <dbReference type="ARBA" id="ARBA00022692"/>
    </source>
</evidence>
<dbReference type="OrthoDB" id="9444602at2759"/>
<dbReference type="GeneTree" id="ENSGT01150000286921"/>
<organism evidence="11 12">
    <name type="scientific">Vombatus ursinus</name>
    <name type="common">Common wombat</name>
    <dbReference type="NCBI Taxonomy" id="29139"/>
    <lineage>
        <taxon>Eukaryota</taxon>
        <taxon>Metazoa</taxon>
        <taxon>Chordata</taxon>
        <taxon>Craniata</taxon>
        <taxon>Vertebrata</taxon>
        <taxon>Euteleostomi</taxon>
        <taxon>Mammalia</taxon>
        <taxon>Metatheria</taxon>
        <taxon>Diprotodontia</taxon>
        <taxon>Vombatidae</taxon>
        <taxon>Vombatus</taxon>
    </lineage>
</organism>
<keyword evidence="9" id="KW-0716">Sensory transduction</keyword>
<proteinExistence type="inferred from homology"/>
<evidence type="ECO:0000256" key="7">
    <source>
        <dbReference type="ARBA" id="ARBA00023224"/>
    </source>
</evidence>
<dbReference type="SUPFAM" id="SSF81321">
    <property type="entry name" value="Family A G protein-coupled receptor-like"/>
    <property type="match status" value="1"/>
</dbReference>
<reference evidence="12" key="1">
    <citation type="submission" date="2018-12" db="EMBL/GenBank/DDBJ databases">
        <authorList>
            <person name="Yazar S."/>
        </authorList>
    </citation>
    <scope>NUCLEOTIDE SEQUENCE [LARGE SCALE GENOMIC DNA]</scope>
</reference>
<comment type="subcellular location">
    <subcellularLocation>
        <location evidence="9">Cell membrane</location>
        <topology evidence="9">Multi-pass membrane protein</topology>
    </subcellularLocation>
    <subcellularLocation>
        <location evidence="1">Membrane</location>
        <topology evidence="1">Multi-pass membrane protein</topology>
    </subcellularLocation>
</comment>
<keyword evidence="9" id="KW-1003">Cell membrane</keyword>
<dbReference type="GO" id="GO:0004930">
    <property type="term" value="F:G protein-coupled receptor activity"/>
    <property type="evidence" value="ECO:0007669"/>
    <property type="project" value="UniProtKB-KW"/>
</dbReference>
<feature type="transmembrane region" description="Helical" evidence="9">
    <location>
        <begin position="96"/>
        <end position="118"/>
    </location>
</feature>
<evidence type="ECO:0000313" key="12">
    <source>
        <dbReference type="Proteomes" id="UP000314987"/>
    </source>
</evidence>
<dbReference type="GO" id="GO:0004984">
    <property type="term" value="F:olfactory receptor activity"/>
    <property type="evidence" value="ECO:0007669"/>
    <property type="project" value="InterPro"/>
</dbReference>
<keyword evidence="6 8" id="KW-0675">Receptor</keyword>
<feature type="transmembrane region" description="Helical" evidence="9">
    <location>
        <begin position="270"/>
        <end position="290"/>
    </location>
</feature>
<protein>
    <recommendedName>
        <fullName evidence="9">Olfactory receptor</fullName>
    </recommendedName>
</protein>
<keyword evidence="9" id="KW-0552">Olfaction</keyword>
<keyword evidence="5 9" id="KW-0472">Membrane</keyword>
<keyword evidence="7 8" id="KW-0807">Transducer</keyword>
<dbReference type="GO" id="GO:0005886">
    <property type="term" value="C:plasma membrane"/>
    <property type="evidence" value="ECO:0007669"/>
    <property type="project" value="UniProtKB-SubCell"/>
</dbReference>
<evidence type="ECO:0000256" key="3">
    <source>
        <dbReference type="ARBA" id="ARBA00022989"/>
    </source>
</evidence>
<evidence type="ECO:0000256" key="9">
    <source>
        <dbReference type="RuleBase" id="RU363047"/>
    </source>
</evidence>
<dbReference type="Proteomes" id="UP000314987">
    <property type="component" value="Unassembled WGS sequence"/>
</dbReference>
<gene>
    <name evidence="11" type="primary">LOC114042657</name>
</gene>
<dbReference type="InterPro" id="IPR000725">
    <property type="entry name" value="Olfact_rcpt"/>
</dbReference>
<feature type="transmembrane region" description="Helical" evidence="9">
    <location>
        <begin position="235"/>
        <end position="258"/>
    </location>
</feature>
<evidence type="ECO:0000256" key="5">
    <source>
        <dbReference type="ARBA" id="ARBA00023136"/>
    </source>
</evidence>
<dbReference type="CDD" id="cd15407">
    <property type="entry name" value="7tmA_OR5B-like"/>
    <property type="match status" value="1"/>
</dbReference>
<dbReference type="OMA" id="VGFNDIF"/>
<dbReference type="STRING" id="29139.ENSVURP00010018725"/>
<reference evidence="11" key="2">
    <citation type="submission" date="2025-08" db="UniProtKB">
        <authorList>
            <consortium name="Ensembl"/>
        </authorList>
    </citation>
    <scope>IDENTIFICATION</scope>
</reference>
<accession>A0A4X2LAI6</accession>
<feature type="transmembrane region" description="Helical" evidence="9">
    <location>
        <begin position="23"/>
        <end position="46"/>
    </location>
</feature>
<reference evidence="11" key="3">
    <citation type="submission" date="2025-09" db="UniProtKB">
        <authorList>
            <consortium name="Ensembl"/>
        </authorList>
    </citation>
    <scope>IDENTIFICATION</scope>
</reference>
<comment type="similarity">
    <text evidence="8">Belongs to the G-protein coupled receptor 1 family.</text>
</comment>
<evidence type="ECO:0000259" key="10">
    <source>
        <dbReference type="PROSITE" id="PS50262"/>
    </source>
</evidence>
<dbReference type="Pfam" id="PF13853">
    <property type="entry name" value="7tm_4"/>
    <property type="match status" value="1"/>
</dbReference>
<dbReference type="PROSITE" id="PS50262">
    <property type="entry name" value="G_PROTEIN_RECEP_F1_2"/>
    <property type="match status" value="1"/>
</dbReference>
<dbReference type="PROSITE" id="PS00237">
    <property type="entry name" value="G_PROTEIN_RECEP_F1_1"/>
    <property type="match status" value="1"/>
</dbReference>
<evidence type="ECO:0000313" key="11">
    <source>
        <dbReference type="Ensembl" id="ENSVURP00010018725.1"/>
    </source>
</evidence>
<evidence type="ECO:0000256" key="4">
    <source>
        <dbReference type="ARBA" id="ARBA00023040"/>
    </source>
</evidence>
<keyword evidence="12" id="KW-1185">Reference proteome</keyword>
<dbReference type="RefSeq" id="XP_027717146.1">
    <property type="nucleotide sequence ID" value="XM_027861345.1"/>
</dbReference>
<dbReference type="InterPro" id="IPR000276">
    <property type="entry name" value="GPCR_Rhodpsn"/>
</dbReference>
<sequence length="311" mass="35068">MENESEVKEFILWGLTDVSEFQVPLFIIFTIIYLITLVGNLGMIALISWDPCLHTPMYFFLSNLSLVDFGYSSAVTPKVMVGFLPGDKIISYNGCATQLFFFMGLATVESYLLAAMAYDRYTAVCKPLHYPILMTTSICARLAIGCYICGFLTSSIHTGNTFSLHFCKSNVVYHFFCDIPPLMALSCSDIDINEMVVFFVVSLTIFFALFIILISYLFIFITILRMHSAEGRQKAFSTCASHLTAVSIFYGSGIFMYLQPNSSHSMDTDQIASVFYTMVIPMLNPLVYSLRNKEVKSAFKKVMDRTKIIIQ</sequence>
<dbReference type="Ensembl" id="ENSVURT00010021284.1">
    <property type="protein sequence ID" value="ENSVURP00010018725.1"/>
    <property type="gene ID" value="ENSVURG00010014252.1"/>
</dbReference>
<dbReference type="Gene3D" id="1.20.1070.10">
    <property type="entry name" value="Rhodopsin 7-helix transmembrane proteins"/>
    <property type="match status" value="1"/>
</dbReference>
<dbReference type="GeneID" id="114042657"/>